<protein>
    <submittedName>
        <fullName evidence="2">Uncharacterized protein</fullName>
    </submittedName>
</protein>
<proteinExistence type="predicted"/>
<keyword evidence="3" id="KW-1185">Reference proteome</keyword>
<keyword evidence="1" id="KW-0472">Membrane</keyword>
<evidence type="ECO:0000313" key="2">
    <source>
        <dbReference type="EMBL" id="MCW1933087.1"/>
    </source>
</evidence>
<keyword evidence="1" id="KW-0812">Transmembrane</keyword>
<sequence>MDRRLFTASAFATFLGGTGFGVVALSPRAAFGQRRDVNPIATVSVRSARFEATIYQGRTASEAYLMTRSGGREQWQVITLPSGAQQAAQVMLNEGGVTLTVGAGAASQDLQAAFRMRGADLQFTLSGGDSRFDGVVSPVPGAEPSDQFLGLIIAMIIGAILPFVFTHGMIAIDDYIQSRSRCRGVGCSMQYPPARYVPSPIR</sequence>
<feature type="transmembrane region" description="Helical" evidence="1">
    <location>
        <begin position="148"/>
        <end position="172"/>
    </location>
</feature>
<organism evidence="2 3">
    <name type="scientific">Pararhodobacter zhoushanensis</name>
    <dbReference type="NCBI Taxonomy" id="2479545"/>
    <lineage>
        <taxon>Bacteria</taxon>
        <taxon>Pseudomonadati</taxon>
        <taxon>Pseudomonadota</taxon>
        <taxon>Alphaproteobacteria</taxon>
        <taxon>Rhodobacterales</taxon>
        <taxon>Paracoccaceae</taxon>
        <taxon>Pararhodobacter</taxon>
    </lineage>
</organism>
<evidence type="ECO:0000256" key="1">
    <source>
        <dbReference type="SAM" id="Phobius"/>
    </source>
</evidence>
<dbReference type="RefSeq" id="WP_264506036.1">
    <property type="nucleotide sequence ID" value="NZ_JAPDFL010000001.1"/>
</dbReference>
<dbReference type="Proteomes" id="UP001208938">
    <property type="component" value="Unassembled WGS sequence"/>
</dbReference>
<evidence type="ECO:0000313" key="3">
    <source>
        <dbReference type="Proteomes" id="UP001208938"/>
    </source>
</evidence>
<keyword evidence="1" id="KW-1133">Transmembrane helix</keyword>
<name>A0ABT3GZX2_9RHOB</name>
<reference evidence="2 3" key="1">
    <citation type="submission" date="2022-10" db="EMBL/GenBank/DDBJ databases">
        <title>Pararhodobacter sp. nov., isolated from marine algae.</title>
        <authorList>
            <person name="Choi B.J."/>
            <person name="Kim J.M."/>
            <person name="Lee J.K."/>
            <person name="Choi D.G."/>
            <person name="Jeon C.O."/>
        </authorList>
    </citation>
    <scope>NUCLEOTIDE SEQUENCE [LARGE SCALE GENOMIC DNA]</scope>
    <source>
        <strain evidence="2 3">ZQ420</strain>
    </source>
</reference>
<comment type="caution">
    <text evidence="2">The sequence shown here is derived from an EMBL/GenBank/DDBJ whole genome shotgun (WGS) entry which is preliminary data.</text>
</comment>
<accession>A0ABT3GZX2</accession>
<gene>
    <name evidence="2" type="ORF">OKW52_12680</name>
</gene>
<dbReference type="EMBL" id="JAPDFL010000001">
    <property type="protein sequence ID" value="MCW1933087.1"/>
    <property type="molecule type" value="Genomic_DNA"/>
</dbReference>